<feature type="compositionally biased region" description="Low complexity" evidence="1">
    <location>
        <begin position="20"/>
        <end position="38"/>
    </location>
</feature>
<organism evidence="2 3">
    <name type="scientific">Oedothorax gibbosus</name>
    <dbReference type="NCBI Taxonomy" id="931172"/>
    <lineage>
        <taxon>Eukaryota</taxon>
        <taxon>Metazoa</taxon>
        <taxon>Ecdysozoa</taxon>
        <taxon>Arthropoda</taxon>
        <taxon>Chelicerata</taxon>
        <taxon>Arachnida</taxon>
        <taxon>Araneae</taxon>
        <taxon>Araneomorphae</taxon>
        <taxon>Entelegynae</taxon>
        <taxon>Araneoidea</taxon>
        <taxon>Linyphiidae</taxon>
        <taxon>Erigoninae</taxon>
        <taxon>Oedothorax</taxon>
    </lineage>
</organism>
<feature type="compositionally biased region" description="Basic and acidic residues" evidence="1">
    <location>
        <begin position="1"/>
        <end position="14"/>
    </location>
</feature>
<comment type="caution">
    <text evidence="2">The sequence shown here is derived from an EMBL/GenBank/DDBJ whole genome shotgun (WGS) entry which is preliminary data.</text>
</comment>
<feature type="compositionally biased region" description="Polar residues" evidence="1">
    <location>
        <begin position="69"/>
        <end position="92"/>
    </location>
</feature>
<keyword evidence="3" id="KW-1185">Reference proteome</keyword>
<feature type="compositionally biased region" description="Polar residues" evidence="1">
    <location>
        <begin position="39"/>
        <end position="51"/>
    </location>
</feature>
<gene>
    <name evidence="2" type="ORF">JTE90_005497</name>
</gene>
<evidence type="ECO:0000313" key="3">
    <source>
        <dbReference type="Proteomes" id="UP000827092"/>
    </source>
</evidence>
<accession>A0AAV6UVG8</accession>
<feature type="region of interest" description="Disordered" evidence="1">
    <location>
        <begin position="1"/>
        <end position="143"/>
    </location>
</feature>
<sequence>MEPENPDDRPESPKKKIRPSSNSEVSNSEVSDSVSRSVTGSAVTVGSNSGINGCAGLAAPRRDNRFAEPSSSTETTNRNGPTSSNSQRSQEACPNPVGDPPRPRTVSIQEEVVSSSESITHQVRMSEFDADTNEAEVLSGTTG</sequence>
<dbReference type="AlphaFoldDB" id="A0AAV6UVG8"/>
<protein>
    <submittedName>
        <fullName evidence="2">Uncharacterized protein</fullName>
    </submittedName>
</protein>
<name>A0AAV6UVG8_9ARAC</name>
<proteinExistence type="predicted"/>
<evidence type="ECO:0000256" key="1">
    <source>
        <dbReference type="SAM" id="MobiDB-lite"/>
    </source>
</evidence>
<feature type="compositionally biased region" description="Low complexity" evidence="1">
    <location>
        <begin position="106"/>
        <end position="119"/>
    </location>
</feature>
<evidence type="ECO:0000313" key="2">
    <source>
        <dbReference type="EMBL" id="KAG8187643.1"/>
    </source>
</evidence>
<reference evidence="2 3" key="1">
    <citation type="journal article" date="2022" name="Nat. Ecol. Evol.">
        <title>A masculinizing supergene underlies an exaggerated male reproductive morph in a spider.</title>
        <authorList>
            <person name="Hendrickx F."/>
            <person name="De Corte Z."/>
            <person name="Sonet G."/>
            <person name="Van Belleghem S.M."/>
            <person name="Kostlbacher S."/>
            <person name="Vangestel C."/>
        </authorList>
    </citation>
    <scope>NUCLEOTIDE SEQUENCE [LARGE SCALE GENOMIC DNA]</scope>
    <source>
        <strain evidence="2">W744_W776</strain>
    </source>
</reference>
<dbReference type="Proteomes" id="UP000827092">
    <property type="component" value="Unassembled WGS sequence"/>
</dbReference>
<dbReference type="EMBL" id="JAFNEN010000264">
    <property type="protein sequence ID" value="KAG8187643.1"/>
    <property type="molecule type" value="Genomic_DNA"/>
</dbReference>